<feature type="domain" description="UspA" evidence="4">
    <location>
        <begin position="9"/>
        <end position="148"/>
    </location>
</feature>
<comment type="similarity">
    <text evidence="1">Belongs to the universal stress protein A family.</text>
</comment>
<keyword evidence="6" id="KW-1185">Reference proteome</keyword>
<gene>
    <name evidence="5" type="ORF">MU0053_001918</name>
</gene>
<organism evidence="5 6">
    <name type="scientific">[Mycobacterium] burgundiense</name>
    <dbReference type="NCBI Taxonomy" id="3064286"/>
    <lineage>
        <taxon>Bacteria</taxon>
        <taxon>Bacillati</taxon>
        <taxon>Actinomycetota</taxon>
        <taxon>Actinomycetes</taxon>
        <taxon>Mycobacteriales</taxon>
        <taxon>Mycobacteriaceae</taxon>
        <taxon>Mycolicibacterium</taxon>
    </lineage>
</organism>
<name>A0ABM9LME5_9MYCO</name>
<dbReference type="InterPro" id="IPR014729">
    <property type="entry name" value="Rossmann-like_a/b/a_fold"/>
</dbReference>
<dbReference type="PRINTS" id="PR01438">
    <property type="entry name" value="UNVRSLSTRESS"/>
</dbReference>
<accession>A0ABM9LME5</accession>
<proteinExistence type="inferred from homology"/>
<evidence type="ECO:0000256" key="1">
    <source>
        <dbReference type="ARBA" id="ARBA00008791"/>
    </source>
</evidence>
<dbReference type="InterPro" id="IPR006015">
    <property type="entry name" value="Universal_stress_UspA"/>
</dbReference>
<protein>
    <submittedName>
        <fullName evidence="5">Universal stress protein</fullName>
    </submittedName>
</protein>
<reference evidence="5 6" key="1">
    <citation type="submission" date="2023-08" db="EMBL/GenBank/DDBJ databases">
        <authorList>
            <person name="Folkvardsen B D."/>
            <person name="Norman A."/>
        </authorList>
    </citation>
    <scope>NUCLEOTIDE SEQUENCE [LARGE SCALE GENOMIC DNA]</scope>
    <source>
        <strain evidence="5 6">Mu0053</strain>
    </source>
</reference>
<dbReference type="SUPFAM" id="SSF52402">
    <property type="entry name" value="Adenine nucleotide alpha hydrolases-like"/>
    <property type="match status" value="2"/>
</dbReference>
<dbReference type="Pfam" id="PF00582">
    <property type="entry name" value="Usp"/>
    <property type="match status" value="2"/>
</dbReference>
<dbReference type="EMBL" id="OY726397">
    <property type="protein sequence ID" value="CAJ1501407.1"/>
    <property type="molecule type" value="Genomic_DNA"/>
</dbReference>
<dbReference type="RefSeq" id="WP_308482107.1">
    <property type="nucleotide sequence ID" value="NZ_OY726397.1"/>
</dbReference>
<dbReference type="Gene3D" id="3.40.50.620">
    <property type="entry name" value="HUPs"/>
    <property type="match status" value="2"/>
</dbReference>
<dbReference type="Proteomes" id="UP001190465">
    <property type="component" value="Chromosome"/>
</dbReference>
<feature type="domain" description="UspA" evidence="4">
    <location>
        <begin position="163"/>
        <end position="294"/>
    </location>
</feature>
<evidence type="ECO:0000259" key="4">
    <source>
        <dbReference type="Pfam" id="PF00582"/>
    </source>
</evidence>
<evidence type="ECO:0000256" key="3">
    <source>
        <dbReference type="ARBA" id="ARBA00022840"/>
    </source>
</evidence>
<evidence type="ECO:0000256" key="2">
    <source>
        <dbReference type="ARBA" id="ARBA00022741"/>
    </source>
</evidence>
<dbReference type="InterPro" id="IPR006016">
    <property type="entry name" value="UspA"/>
</dbReference>
<dbReference type="PANTHER" id="PTHR46268">
    <property type="entry name" value="STRESS RESPONSE PROTEIN NHAX"/>
    <property type="match status" value="1"/>
</dbReference>
<evidence type="ECO:0000313" key="6">
    <source>
        <dbReference type="Proteomes" id="UP001190465"/>
    </source>
</evidence>
<keyword evidence="2" id="KW-0547">Nucleotide-binding</keyword>
<dbReference type="PANTHER" id="PTHR46268:SF27">
    <property type="entry name" value="UNIVERSAL STRESS PROTEIN RV2623"/>
    <property type="match status" value="1"/>
</dbReference>
<evidence type="ECO:0000313" key="5">
    <source>
        <dbReference type="EMBL" id="CAJ1501407.1"/>
    </source>
</evidence>
<keyword evidence="3" id="KW-0067">ATP-binding</keyword>
<sequence>MSVSAEHAVLVGVDGSPSSNAAVDWAARTAALRGLPLVVVHVTPEPRAALGVSVIRSPEVWQSLEKETKRVLADSRALAEQVTAESGALHIEVAAISDAVVPALVNLSKDAELVVVGCRGLGRIPRRLLGSVSTGLAHHSECPVAIVHDEKRGSPADLARLPVVVGIDGSPASEAATAVAFDEASRRGLELIALHAWSDNLSIEVPGKEWESSHPKAAEALAERLAGWQERYPDVSVRRVVVPDRPARRLIKHSQDAQLVVVGSRGRGGFSGLLLGSVSAAVAEAAHSPVIVARPS</sequence>